<evidence type="ECO:0000313" key="3">
    <source>
        <dbReference type="Proteomes" id="UP000195521"/>
    </source>
</evidence>
<dbReference type="OrthoDB" id="384103at2759"/>
<dbReference type="EMBL" id="BDQF01000548">
    <property type="protein sequence ID" value="GAW84640.1"/>
    <property type="molecule type" value="Genomic_DNA"/>
</dbReference>
<evidence type="ECO:0008006" key="4">
    <source>
        <dbReference type="Google" id="ProtNLM"/>
    </source>
</evidence>
<evidence type="ECO:0000313" key="2">
    <source>
        <dbReference type="EMBL" id="GAW84640.1"/>
    </source>
</evidence>
<organism evidence="2 3">
    <name type="scientific">Plasmodium gonderi</name>
    <dbReference type="NCBI Taxonomy" id="77519"/>
    <lineage>
        <taxon>Eukaryota</taxon>
        <taxon>Sar</taxon>
        <taxon>Alveolata</taxon>
        <taxon>Apicomplexa</taxon>
        <taxon>Aconoidasida</taxon>
        <taxon>Haemosporida</taxon>
        <taxon>Plasmodiidae</taxon>
        <taxon>Plasmodium</taxon>
        <taxon>Plasmodium (Plasmodium)</taxon>
    </lineage>
</organism>
<keyword evidence="3" id="KW-1185">Reference proteome</keyword>
<comment type="caution">
    <text evidence="2">The sequence shown here is derived from an EMBL/GenBank/DDBJ whole genome shotgun (WGS) entry which is preliminary data.</text>
</comment>
<dbReference type="AlphaFoldDB" id="A0A1Y1JQX9"/>
<accession>A0A1Y1JQX9</accession>
<gene>
    <name evidence="2" type="ORF">PGO_004140</name>
</gene>
<proteinExistence type="predicted"/>
<dbReference type="GeneID" id="39745448"/>
<keyword evidence="1" id="KW-0812">Transmembrane</keyword>
<feature type="transmembrane region" description="Helical" evidence="1">
    <location>
        <begin position="277"/>
        <end position="300"/>
    </location>
</feature>
<name>A0A1Y1JQX9_PLAGO</name>
<dbReference type="RefSeq" id="XP_028547229.1">
    <property type="nucleotide sequence ID" value="XM_028691428.1"/>
</dbReference>
<evidence type="ECO:0000256" key="1">
    <source>
        <dbReference type="SAM" id="Phobius"/>
    </source>
</evidence>
<protein>
    <recommendedName>
        <fullName evidence="4">Variable surface protein</fullName>
    </recommendedName>
</protein>
<sequence>MSSPIYNSHIFQVFNVSELPSNKLVKELLNNVDIHKELSEIKISTDSSEIISKITDFNASIQVGYNKIKDECTTLNNQKCCRALNYYLDIVTANIYLSQLMDNFKPDLITFLEEPWNTKRNNPNYQCDRDTDKFSILKRCIIKQIYDFHYDKDYFISYSENANDLIQKYNEYLNKKWCSIIKNEKSTITEKKVKVTINGISMDIGYDDLPLSYNFLQSNNFNTEKDDIYTVTVEDFVNPEVHRETYTMVSSKNNDNSVDTPIGRIEEGHEYNVTTVFLVKTLLIVCLVALCNIIIFVLLYKNSPLGILIRKKIKRMNCLQRYISKNVDDSLISNIDNSKIEISYFSCTGAQNNYISI</sequence>
<keyword evidence="1" id="KW-0472">Membrane</keyword>
<keyword evidence="1" id="KW-1133">Transmembrane helix</keyword>
<dbReference type="Proteomes" id="UP000195521">
    <property type="component" value="Unassembled WGS sequence"/>
</dbReference>
<reference evidence="3" key="1">
    <citation type="submission" date="2017-04" db="EMBL/GenBank/DDBJ databases">
        <title>Plasmodium gonderi genome.</title>
        <authorList>
            <person name="Arisue N."/>
            <person name="Honma H."/>
            <person name="Kawai S."/>
            <person name="Tougan T."/>
            <person name="Tanabe K."/>
            <person name="Horii T."/>
        </authorList>
    </citation>
    <scope>NUCLEOTIDE SEQUENCE [LARGE SCALE GENOMIC DNA]</scope>
    <source>
        <strain evidence="3">ATCC 30045</strain>
    </source>
</reference>